<evidence type="ECO:0000259" key="1">
    <source>
        <dbReference type="Pfam" id="PF03118"/>
    </source>
</evidence>
<evidence type="ECO:0000313" key="2">
    <source>
        <dbReference type="EMBL" id="HBH1542583.1"/>
    </source>
</evidence>
<name>A0AAN6A645_CLODI</name>
<proteinExistence type="predicted"/>
<dbReference type="Pfam" id="PF03118">
    <property type="entry name" value="RNA_pol_A_CTD"/>
    <property type="match status" value="1"/>
</dbReference>
<dbReference type="AlphaFoldDB" id="A0AAN6A645"/>
<dbReference type="GO" id="GO:0006351">
    <property type="term" value="P:DNA-templated transcription"/>
    <property type="evidence" value="ECO:0007669"/>
    <property type="project" value="InterPro"/>
</dbReference>
<comment type="caution">
    <text evidence="2">The sequence shown here is derived from an EMBL/GenBank/DDBJ whole genome shotgun (WGS) entry which is preliminary data.</text>
</comment>
<accession>A0AAN6A645</accession>
<dbReference type="Gene3D" id="1.10.150.20">
    <property type="entry name" value="5' to 3' exonuclease, C-terminal subdomain"/>
    <property type="match status" value="1"/>
</dbReference>
<dbReference type="SUPFAM" id="SSF47789">
    <property type="entry name" value="C-terminal domain of RNA polymerase alpha subunit"/>
    <property type="match status" value="1"/>
</dbReference>
<dbReference type="GO" id="GO:0003899">
    <property type="term" value="F:DNA-directed RNA polymerase activity"/>
    <property type="evidence" value="ECO:0007669"/>
    <property type="project" value="InterPro"/>
</dbReference>
<sequence length="115" mass="13107">MNQLKLSKKIVNHLIKANIDSIESLKTMTSNDLLKINGIGPKSLEEIKQALSLLTKPDNITEGIFTKKRYLKYEGRKNYQQNKSIVNKLNGRVVSLGTYVNGIKIDKRYCIIKNN</sequence>
<feature type="domain" description="RNA polymerase alpha subunit C-terminal" evidence="1">
    <location>
        <begin position="2"/>
        <end position="52"/>
    </location>
</feature>
<evidence type="ECO:0000313" key="3">
    <source>
        <dbReference type="Proteomes" id="UP000878956"/>
    </source>
</evidence>
<gene>
    <name evidence="2" type="ORF">KRM00_002071</name>
</gene>
<dbReference type="EMBL" id="DAEPXK010000019">
    <property type="protein sequence ID" value="HBH1542583.1"/>
    <property type="molecule type" value="Genomic_DNA"/>
</dbReference>
<reference evidence="2" key="2">
    <citation type="submission" date="2021-06" db="EMBL/GenBank/DDBJ databases">
        <authorList>
            <consortium name="NCBI Pathogen Detection Project"/>
        </authorList>
    </citation>
    <scope>NUCLEOTIDE SEQUENCE</scope>
    <source>
        <strain evidence="2">HN1000</strain>
    </source>
</reference>
<dbReference type="InterPro" id="IPR011260">
    <property type="entry name" value="RNAP_asu_C"/>
</dbReference>
<protein>
    <recommendedName>
        <fullName evidence="1">RNA polymerase alpha subunit C-terminal domain-containing protein</fullName>
    </recommendedName>
</protein>
<organism evidence="2 3">
    <name type="scientific">Clostridioides difficile</name>
    <name type="common">Peptoclostridium difficile</name>
    <dbReference type="NCBI Taxonomy" id="1496"/>
    <lineage>
        <taxon>Bacteria</taxon>
        <taxon>Bacillati</taxon>
        <taxon>Bacillota</taxon>
        <taxon>Clostridia</taxon>
        <taxon>Peptostreptococcales</taxon>
        <taxon>Peptostreptococcaceae</taxon>
        <taxon>Clostridioides</taxon>
    </lineage>
</organism>
<reference evidence="2" key="1">
    <citation type="journal article" date="2018" name="Genome Biol.">
        <title>SKESA: strategic k-mer extension for scrupulous assemblies.</title>
        <authorList>
            <person name="Souvorov A."/>
            <person name="Agarwala R."/>
            <person name="Lipman D.J."/>
        </authorList>
    </citation>
    <scope>NUCLEOTIDE SEQUENCE</scope>
    <source>
        <strain evidence="2">HN1000</strain>
    </source>
</reference>
<dbReference type="GO" id="GO:0003677">
    <property type="term" value="F:DNA binding"/>
    <property type="evidence" value="ECO:0007669"/>
    <property type="project" value="InterPro"/>
</dbReference>
<dbReference type="Proteomes" id="UP000878956">
    <property type="component" value="Unassembled WGS sequence"/>
</dbReference>